<keyword evidence="1" id="KW-1133">Transmembrane helix</keyword>
<evidence type="ECO:0000313" key="3">
    <source>
        <dbReference type="Proteomes" id="UP001208570"/>
    </source>
</evidence>
<keyword evidence="1" id="KW-0472">Membrane</keyword>
<feature type="transmembrane region" description="Helical" evidence="1">
    <location>
        <begin position="109"/>
        <end position="132"/>
    </location>
</feature>
<evidence type="ECO:0000313" key="2">
    <source>
        <dbReference type="EMBL" id="KAK2161297.1"/>
    </source>
</evidence>
<dbReference type="EMBL" id="JAODUP010000119">
    <property type="protein sequence ID" value="KAK2161297.1"/>
    <property type="molecule type" value="Genomic_DNA"/>
</dbReference>
<dbReference type="AlphaFoldDB" id="A0AAD9JY72"/>
<gene>
    <name evidence="2" type="ORF">LSH36_119g08012</name>
</gene>
<evidence type="ECO:0000256" key="1">
    <source>
        <dbReference type="SAM" id="Phobius"/>
    </source>
</evidence>
<dbReference type="Proteomes" id="UP001208570">
    <property type="component" value="Unassembled WGS sequence"/>
</dbReference>
<sequence length="169" mass="18834">MCFTEHIERCPTDEKGYILRILSVADASNPVSCPVDGILGTVLVASSLSERYSDDMDGLVQWTIVAVSIHVTESRLGLGGSSARTGCVEPEFKIPETKYINPGYTWVNYMLYSLFGLITLAMVTYIVFIHVMRHVRSNNRRRAIEMTKDSRPNSAPSEDAITSREILIS</sequence>
<keyword evidence="3" id="KW-1185">Reference proteome</keyword>
<organism evidence="2 3">
    <name type="scientific">Paralvinella palmiformis</name>
    <dbReference type="NCBI Taxonomy" id="53620"/>
    <lineage>
        <taxon>Eukaryota</taxon>
        <taxon>Metazoa</taxon>
        <taxon>Spiralia</taxon>
        <taxon>Lophotrochozoa</taxon>
        <taxon>Annelida</taxon>
        <taxon>Polychaeta</taxon>
        <taxon>Sedentaria</taxon>
        <taxon>Canalipalpata</taxon>
        <taxon>Terebellida</taxon>
        <taxon>Terebelliformia</taxon>
        <taxon>Alvinellidae</taxon>
        <taxon>Paralvinella</taxon>
    </lineage>
</organism>
<protein>
    <submittedName>
        <fullName evidence="2">Uncharacterized protein</fullName>
    </submittedName>
</protein>
<keyword evidence="1" id="KW-0812">Transmembrane</keyword>
<name>A0AAD9JY72_9ANNE</name>
<proteinExistence type="predicted"/>
<comment type="caution">
    <text evidence="2">The sequence shown here is derived from an EMBL/GenBank/DDBJ whole genome shotgun (WGS) entry which is preliminary data.</text>
</comment>
<reference evidence="2" key="1">
    <citation type="journal article" date="2023" name="Mol. Biol. Evol.">
        <title>Third-Generation Sequencing Reveals the Adaptive Role of the Epigenome in Three Deep-Sea Polychaetes.</title>
        <authorList>
            <person name="Perez M."/>
            <person name="Aroh O."/>
            <person name="Sun Y."/>
            <person name="Lan Y."/>
            <person name="Juniper S.K."/>
            <person name="Young C.R."/>
            <person name="Angers B."/>
            <person name="Qian P.Y."/>
        </authorList>
    </citation>
    <scope>NUCLEOTIDE SEQUENCE</scope>
    <source>
        <strain evidence="2">P08H-3</strain>
    </source>
</reference>
<accession>A0AAD9JY72</accession>